<keyword evidence="4" id="KW-1185">Reference proteome</keyword>
<evidence type="ECO:0000256" key="2">
    <source>
        <dbReference type="SAM" id="Phobius"/>
    </source>
</evidence>
<feature type="transmembrane region" description="Helical" evidence="2">
    <location>
        <begin position="99"/>
        <end position="115"/>
    </location>
</feature>
<dbReference type="Proteomes" id="UP000245590">
    <property type="component" value="Unassembled WGS sequence"/>
</dbReference>
<keyword evidence="2" id="KW-0812">Transmembrane</keyword>
<sequence>MSATGGGSAGGSDPRPRPSAGTHAAPRSGMGSVLAGEEFSVSAALGGPRGVLESALPTALFVVLFVLTRSIPVAGIAAIAVVAIALVVRLVQRQNPSQVVGGLVGVAVGAIWAIRSGQGTDFYVPGLIVNGVSAVILLITILVGHPLVGLVVSLLDPRVAAWRSLPAARRAYTLATWMLVGLYALKLAVQLPLYLTGAVAALGVAKLVMGLPLFALVIWLIWMLHRSVVARLEATESSADGKTDPTDAAGEGPRVP</sequence>
<keyword evidence="2" id="KW-1133">Transmembrane helix</keyword>
<dbReference type="InterPro" id="IPR016566">
    <property type="entry name" value="UCP010219"/>
</dbReference>
<dbReference type="RefSeq" id="WP_109276187.1">
    <property type="nucleotide sequence ID" value="NZ_QFKX01000004.1"/>
</dbReference>
<evidence type="ECO:0000313" key="3">
    <source>
        <dbReference type="EMBL" id="PWH05831.1"/>
    </source>
</evidence>
<feature type="region of interest" description="Disordered" evidence="1">
    <location>
        <begin position="1"/>
        <end position="28"/>
    </location>
</feature>
<dbReference type="AlphaFoldDB" id="A0A2U2RJ13"/>
<dbReference type="EMBL" id="QFKX01000004">
    <property type="protein sequence ID" value="PWH05831.1"/>
    <property type="molecule type" value="Genomic_DNA"/>
</dbReference>
<feature type="transmembrane region" description="Helical" evidence="2">
    <location>
        <begin position="59"/>
        <end position="87"/>
    </location>
</feature>
<evidence type="ECO:0008006" key="5">
    <source>
        <dbReference type="Google" id="ProtNLM"/>
    </source>
</evidence>
<evidence type="ECO:0000256" key="1">
    <source>
        <dbReference type="SAM" id="MobiDB-lite"/>
    </source>
</evidence>
<protein>
    <recommendedName>
        <fullName evidence="5">DUF3159 domain-containing protein</fullName>
    </recommendedName>
</protein>
<dbReference type="Pfam" id="PF11361">
    <property type="entry name" value="DUF3159"/>
    <property type="match status" value="1"/>
</dbReference>
<feature type="compositionally biased region" description="Gly residues" evidence="1">
    <location>
        <begin position="1"/>
        <end position="10"/>
    </location>
</feature>
<keyword evidence="2" id="KW-0472">Membrane</keyword>
<feature type="transmembrane region" description="Helical" evidence="2">
    <location>
        <begin position="127"/>
        <end position="155"/>
    </location>
</feature>
<reference evidence="3 4" key="1">
    <citation type="submission" date="2018-05" db="EMBL/GenBank/DDBJ databases">
        <title>Brachybacterium sp. M1HQ-2T, whole genome shotgun sequence.</title>
        <authorList>
            <person name="Tuo L."/>
        </authorList>
    </citation>
    <scope>NUCLEOTIDE SEQUENCE [LARGE SCALE GENOMIC DNA]</scope>
    <source>
        <strain evidence="3 4">M1HQ-2</strain>
    </source>
</reference>
<name>A0A2U2RJ13_9MICO</name>
<organism evidence="3 4">
    <name type="scientific">Brachybacterium endophyticum</name>
    <dbReference type="NCBI Taxonomy" id="2182385"/>
    <lineage>
        <taxon>Bacteria</taxon>
        <taxon>Bacillati</taxon>
        <taxon>Actinomycetota</taxon>
        <taxon>Actinomycetes</taxon>
        <taxon>Micrococcales</taxon>
        <taxon>Dermabacteraceae</taxon>
        <taxon>Brachybacterium</taxon>
    </lineage>
</organism>
<accession>A0A2U2RJ13</accession>
<feature type="transmembrane region" description="Helical" evidence="2">
    <location>
        <begin position="191"/>
        <end position="222"/>
    </location>
</feature>
<gene>
    <name evidence="3" type="ORF">DEO23_11585</name>
</gene>
<feature type="transmembrane region" description="Helical" evidence="2">
    <location>
        <begin position="167"/>
        <end position="185"/>
    </location>
</feature>
<dbReference type="OrthoDB" id="5244221at2"/>
<evidence type="ECO:0000313" key="4">
    <source>
        <dbReference type="Proteomes" id="UP000245590"/>
    </source>
</evidence>
<proteinExistence type="predicted"/>
<comment type="caution">
    <text evidence="3">The sequence shown here is derived from an EMBL/GenBank/DDBJ whole genome shotgun (WGS) entry which is preliminary data.</text>
</comment>